<dbReference type="GO" id="GO:0000725">
    <property type="term" value="P:recombinational repair"/>
    <property type="evidence" value="ECO:0007669"/>
    <property type="project" value="TreeGrafter"/>
</dbReference>
<keyword evidence="20" id="KW-1185">Reference proteome</keyword>
<dbReference type="OrthoDB" id="9810135at2"/>
<dbReference type="PANTHER" id="PTHR11070:SF2">
    <property type="entry name" value="ATP-DEPENDENT DNA HELICASE SRS2"/>
    <property type="match status" value="1"/>
</dbReference>
<evidence type="ECO:0000313" key="20">
    <source>
        <dbReference type="Proteomes" id="UP000315349"/>
    </source>
</evidence>
<keyword evidence="6 16" id="KW-0347">Helicase</keyword>
<evidence type="ECO:0000256" key="2">
    <source>
        <dbReference type="ARBA" id="ARBA00022722"/>
    </source>
</evidence>
<keyword evidence="8 16" id="KW-0067">ATP-binding</keyword>
<dbReference type="Pfam" id="PF13361">
    <property type="entry name" value="UvrD_C"/>
    <property type="match status" value="2"/>
</dbReference>
<proteinExistence type="inferred from homology"/>
<organism evidence="19 20">
    <name type="scientific">Planctopirus ephydatiae</name>
    <dbReference type="NCBI Taxonomy" id="2528019"/>
    <lineage>
        <taxon>Bacteria</taxon>
        <taxon>Pseudomonadati</taxon>
        <taxon>Planctomycetota</taxon>
        <taxon>Planctomycetia</taxon>
        <taxon>Planctomycetales</taxon>
        <taxon>Planctomycetaceae</taxon>
        <taxon>Planctopirus</taxon>
    </lineage>
</organism>
<keyword evidence="3 16" id="KW-0547">Nucleotide-binding</keyword>
<dbReference type="PROSITE" id="PS51217">
    <property type="entry name" value="UVRD_HELICASE_CTER"/>
    <property type="match status" value="1"/>
</dbReference>
<evidence type="ECO:0000256" key="4">
    <source>
        <dbReference type="ARBA" id="ARBA00022763"/>
    </source>
</evidence>
<dbReference type="Gene3D" id="3.40.50.300">
    <property type="entry name" value="P-loop containing nucleotide triphosphate hydrolases"/>
    <property type="match status" value="2"/>
</dbReference>
<dbReference type="GO" id="GO:0003677">
    <property type="term" value="F:DNA binding"/>
    <property type="evidence" value="ECO:0007669"/>
    <property type="project" value="UniProtKB-KW"/>
</dbReference>
<evidence type="ECO:0000256" key="3">
    <source>
        <dbReference type="ARBA" id="ARBA00022741"/>
    </source>
</evidence>
<feature type="domain" description="UvrD-like helicase C-terminal" evidence="18">
    <location>
        <begin position="303"/>
        <end position="582"/>
    </location>
</feature>
<dbReference type="CDD" id="cd17932">
    <property type="entry name" value="DEXQc_UvrD"/>
    <property type="match status" value="1"/>
</dbReference>
<keyword evidence="11" id="KW-0413">Isomerase</keyword>
<comment type="catalytic activity">
    <reaction evidence="12">
        <text>Couples ATP hydrolysis with the unwinding of duplex DNA by translocating in the 3'-5' direction.</text>
        <dbReference type="EC" id="5.6.2.4"/>
    </reaction>
</comment>
<dbReference type="Pfam" id="PF12705">
    <property type="entry name" value="PDDEXK_1"/>
    <property type="match status" value="1"/>
</dbReference>
<evidence type="ECO:0000256" key="13">
    <source>
        <dbReference type="ARBA" id="ARBA00034808"/>
    </source>
</evidence>
<accession>A0A518GNX7</accession>
<evidence type="ECO:0000256" key="6">
    <source>
        <dbReference type="ARBA" id="ARBA00022806"/>
    </source>
</evidence>
<dbReference type="PANTHER" id="PTHR11070">
    <property type="entry name" value="UVRD / RECB / PCRA DNA HELICASE FAMILY MEMBER"/>
    <property type="match status" value="1"/>
</dbReference>
<dbReference type="RefSeq" id="WP_145299526.1">
    <property type="nucleotide sequence ID" value="NZ_CP036299.1"/>
</dbReference>
<dbReference type="InterPro" id="IPR014017">
    <property type="entry name" value="DNA_helicase_UvrD-like_C"/>
</dbReference>
<dbReference type="GO" id="GO:0043138">
    <property type="term" value="F:3'-5' DNA helicase activity"/>
    <property type="evidence" value="ECO:0007669"/>
    <property type="project" value="UniProtKB-EC"/>
</dbReference>
<evidence type="ECO:0000256" key="12">
    <source>
        <dbReference type="ARBA" id="ARBA00034617"/>
    </source>
</evidence>
<dbReference type="EC" id="5.6.2.4" evidence="13"/>
<dbReference type="SUPFAM" id="SSF52540">
    <property type="entry name" value="P-loop containing nucleoside triphosphate hydrolases"/>
    <property type="match status" value="1"/>
</dbReference>
<dbReference type="InterPro" id="IPR038726">
    <property type="entry name" value="PDDEXK_AddAB-type"/>
</dbReference>
<dbReference type="Pfam" id="PF00580">
    <property type="entry name" value="UvrD-helicase"/>
    <property type="match status" value="1"/>
</dbReference>
<feature type="binding site" evidence="16">
    <location>
        <begin position="44"/>
        <end position="51"/>
    </location>
    <ligand>
        <name>ATP</name>
        <dbReference type="ChEBI" id="CHEBI:30616"/>
    </ligand>
</feature>
<dbReference type="Gene3D" id="1.10.10.160">
    <property type="match status" value="1"/>
</dbReference>
<dbReference type="EMBL" id="CP036299">
    <property type="protein sequence ID" value="QDV30328.1"/>
    <property type="molecule type" value="Genomic_DNA"/>
</dbReference>
<dbReference type="GO" id="GO:0004527">
    <property type="term" value="F:exonuclease activity"/>
    <property type="evidence" value="ECO:0007669"/>
    <property type="project" value="UniProtKB-KW"/>
</dbReference>
<dbReference type="InterPro" id="IPR013986">
    <property type="entry name" value="DExx_box_DNA_helicase_dom_sf"/>
</dbReference>
<keyword evidence="4" id="KW-0227">DNA damage</keyword>
<dbReference type="InterPro" id="IPR011604">
    <property type="entry name" value="PDDEXK-like_dom_sf"/>
</dbReference>
<evidence type="ECO:0000256" key="9">
    <source>
        <dbReference type="ARBA" id="ARBA00023125"/>
    </source>
</evidence>
<keyword evidence="5 16" id="KW-0378">Hydrolase</keyword>
<dbReference type="KEGG" id="peh:Spb1_22570"/>
<reference evidence="19 20" key="1">
    <citation type="submission" date="2019-02" db="EMBL/GenBank/DDBJ databases">
        <title>Deep-cultivation of Planctomycetes and their phenomic and genomic characterization uncovers novel biology.</title>
        <authorList>
            <person name="Wiegand S."/>
            <person name="Jogler M."/>
            <person name="Boedeker C."/>
            <person name="Pinto D."/>
            <person name="Vollmers J."/>
            <person name="Rivas-Marin E."/>
            <person name="Kohn T."/>
            <person name="Peeters S.H."/>
            <person name="Heuer A."/>
            <person name="Rast P."/>
            <person name="Oberbeckmann S."/>
            <person name="Bunk B."/>
            <person name="Jeske O."/>
            <person name="Meyerdierks A."/>
            <person name="Storesund J.E."/>
            <person name="Kallscheuer N."/>
            <person name="Luecker S."/>
            <person name="Lage O.M."/>
            <person name="Pohl T."/>
            <person name="Merkel B.J."/>
            <person name="Hornburger P."/>
            <person name="Mueller R.-W."/>
            <person name="Bruemmer F."/>
            <person name="Labrenz M."/>
            <person name="Spormann A.M."/>
            <person name="Op den Camp H."/>
            <person name="Overmann J."/>
            <person name="Amann R."/>
            <person name="Jetten M.S.M."/>
            <person name="Mascher T."/>
            <person name="Medema M.H."/>
            <person name="Devos D.P."/>
            <person name="Kaster A.-K."/>
            <person name="Ovreas L."/>
            <person name="Rohde M."/>
            <person name="Galperin M.Y."/>
            <person name="Jogler C."/>
        </authorList>
    </citation>
    <scope>NUCLEOTIDE SEQUENCE [LARGE SCALE GENOMIC DNA]</scope>
    <source>
        <strain evidence="19 20">Spb1</strain>
    </source>
</reference>
<dbReference type="Proteomes" id="UP000315349">
    <property type="component" value="Chromosome"/>
</dbReference>
<comment type="similarity">
    <text evidence="1">Belongs to the helicase family. UvrD subfamily.</text>
</comment>
<dbReference type="GO" id="GO:0005524">
    <property type="term" value="F:ATP binding"/>
    <property type="evidence" value="ECO:0007669"/>
    <property type="project" value="UniProtKB-UniRule"/>
</dbReference>
<dbReference type="Gene3D" id="1.10.486.10">
    <property type="entry name" value="PCRA, domain 4"/>
    <property type="match status" value="1"/>
</dbReference>
<evidence type="ECO:0000256" key="16">
    <source>
        <dbReference type="PROSITE-ProRule" id="PRU00560"/>
    </source>
</evidence>
<feature type="domain" description="UvrD-like helicase ATP-binding" evidence="17">
    <location>
        <begin position="23"/>
        <end position="302"/>
    </location>
</feature>
<evidence type="ECO:0000256" key="14">
    <source>
        <dbReference type="ARBA" id="ARBA00034923"/>
    </source>
</evidence>
<evidence type="ECO:0000256" key="10">
    <source>
        <dbReference type="ARBA" id="ARBA00023204"/>
    </source>
</evidence>
<keyword evidence="9" id="KW-0238">DNA-binding</keyword>
<evidence type="ECO:0000313" key="19">
    <source>
        <dbReference type="EMBL" id="QDV30328.1"/>
    </source>
</evidence>
<dbReference type="InterPro" id="IPR027417">
    <property type="entry name" value="P-loop_NTPase"/>
</dbReference>
<keyword evidence="2" id="KW-0540">Nuclease</keyword>
<sequence>MTTKLTIATVEESPQTGGSGSSFVLSPEQEKVVNHRGGHLQVIACAGAGKTEAISRRVASLILDGAEPSQIIAFTFTDRAAQSLKTRITKRIAEAKGPAFLDRLGPMFVGTIHSYCLRMLQDHVPEFGNFDILDENRLAGLLSREHKRLELSKLGNQHWRPIFDFLRNADVVENELIDGGLMKGTPFGDCYLAFKQTLYRYHFLTYGLLISAAVKALSRLEVANRVRANLRYLIVDEYQDVNPAQEKLISLLAQDPVQLCVVADDDQSIYQWRGSDVSNMLDFRKRYSPATSLTLSVNRRCRPKIISSANAFATSIAPRLTKKMEPHRQPGGPEVHGWAAETDAAEAVTIADTIERLRGEGFRYKDIAILYRSVRTASPPLIEEFKKRDIPFRCAGRTGLFLQPEASALGKLYALLSGNEWKSERYGESQSVDLDDVDHEFAAAFNEGETIPDLRPYLQDWQAMVKDNTAQVNLVRDYYRLLRLVGVNTLDLDDPADSARMGTLARFSQILADFEHVTRRARYVDEQGQQIFRGGQDRGIYFYQRLYNYLQYYALDAYEDFEGEDTFDLDAVDILTVHQSKGLEWPVVFLPSLVEGRFPSRYAGQSQDWLLPESVFPASVRKRYEGSDTEERRLFYVALTRAKDVVYLSRFRRKTNKFKPSPFLLEIVGSDPELAEQLPLPPTFTPSAESGDELPTVSFSELASYEGCPLKYRFSSSLGFQPQLVAELGYGRAIHHILRHIAEATKAKQQLPTLEEVEKVFAKEFYLPFANNAAFHNLLDRARSLVGKYLSDYSGELLRVWETERPFELHLEKGVVNGRADVILDREGGVVGNLGIVDYKTANDAKSDDVFAFQLAIYAAAGRGEGLDVKAAYLHALKESVRKNVPVDNVAISVARKRADTLIEGIVAAEFPPRPELSKCKVCDMRAICKHAQCSKYDL</sequence>
<evidence type="ECO:0000256" key="7">
    <source>
        <dbReference type="ARBA" id="ARBA00022839"/>
    </source>
</evidence>
<keyword evidence="10" id="KW-0234">DNA repair</keyword>
<comment type="catalytic activity">
    <reaction evidence="15">
        <text>ATP + H2O = ADP + phosphate + H(+)</text>
        <dbReference type="Rhea" id="RHEA:13065"/>
        <dbReference type="ChEBI" id="CHEBI:15377"/>
        <dbReference type="ChEBI" id="CHEBI:15378"/>
        <dbReference type="ChEBI" id="CHEBI:30616"/>
        <dbReference type="ChEBI" id="CHEBI:43474"/>
        <dbReference type="ChEBI" id="CHEBI:456216"/>
        <dbReference type="EC" id="5.6.2.4"/>
    </reaction>
</comment>
<evidence type="ECO:0000259" key="18">
    <source>
        <dbReference type="PROSITE" id="PS51217"/>
    </source>
</evidence>
<evidence type="ECO:0000256" key="1">
    <source>
        <dbReference type="ARBA" id="ARBA00009922"/>
    </source>
</evidence>
<keyword evidence="7" id="KW-0269">Exonuclease</keyword>
<evidence type="ECO:0000256" key="11">
    <source>
        <dbReference type="ARBA" id="ARBA00023235"/>
    </source>
</evidence>
<evidence type="ECO:0000256" key="5">
    <source>
        <dbReference type="ARBA" id="ARBA00022801"/>
    </source>
</evidence>
<dbReference type="InterPro" id="IPR014016">
    <property type="entry name" value="UvrD-like_ATP-bd"/>
</dbReference>
<evidence type="ECO:0000256" key="8">
    <source>
        <dbReference type="ARBA" id="ARBA00022840"/>
    </source>
</evidence>
<name>A0A518GNX7_9PLAN</name>
<evidence type="ECO:0000256" key="15">
    <source>
        <dbReference type="ARBA" id="ARBA00048988"/>
    </source>
</evidence>
<dbReference type="InterPro" id="IPR000212">
    <property type="entry name" value="DNA_helicase_UvrD/REP"/>
</dbReference>
<dbReference type="GO" id="GO:0016887">
    <property type="term" value="F:ATP hydrolysis activity"/>
    <property type="evidence" value="ECO:0007669"/>
    <property type="project" value="RHEA"/>
</dbReference>
<dbReference type="Gene3D" id="3.90.320.10">
    <property type="match status" value="1"/>
</dbReference>
<gene>
    <name evidence="19" type="primary">pcrA_3</name>
    <name evidence="19" type="ORF">Spb1_22570</name>
</gene>
<dbReference type="PROSITE" id="PS51198">
    <property type="entry name" value="UVRD_HELICASE_ATP_BIND"/>
    <property type="match status" value="1"/>
</dbReference>
<protein>
    <recommendedName>
        <fullName evidence="13">DNA 3'-5' helicase</fullName>
        <ecNumber evidence="13">5.6.2.4</ecNumber>
    </recommendedName>
    <alternativeName>
        <fullName evidence="14">DNA 3'-5' helicase II</fullName>
    </alternativeName>
</protein>
<evidence type="ECO:0000259" key="17">
    <source>
        <dbReference type="PROSITE" id="PS51198"/>
    </source>
</evidence>
<dbReference type="AlphaFoldDB" id="A0A518GNX7"/>